<evidence type="ECO:0000313" key="2">
    <source>
        <dbReference type="EMBL" id="EKE72862.1"/>
    </source>
</evidence>
<protein>
    <recommendedName>
        <fullName evidence="4">Transmembrane protein</fullName>
    </recommendedName>
</protein>
<accession>K2JDX0</accession>
<dbReference type="eggNOG" id="COG1018">
    <property type="taxonomic scope" value="Bacteria"/>
</dbReference>
<proteinExistence type="predicted"/>
<keyword evidence="3" id="KW-1185">Reference proteome</keyword>
<evidence type="ECO:0008006" key="4">
    <source>
        <dbReference type="Google" id="ProtNLM"/>
    </source>
</evidence>
<dbReference type="PATRIC" id="fig|1208323.3.peg.1605"/>
<sequence>MLPKFHAAFGAAALLIIATFWAATVTMIVIGDKYLIVMAKTGIAWGLWALIPMLILTGLSGNRLGQNLRGPLIGAKQKRMKIIAFNGIIFLVPSALILLPLAMQGQGGLPYWGIQTVEPLAGAATITLLSFNMRDGLRLSRRRAGSA</sequence>
<dbReference type="RefSeq" id="WP_009571496.1">
    <property type="nucleotide sequence ID" value="NZ_AMRK01000003.1"/>
</dbReference>
<dbReference type="Proteomes" id="UP000006762">
    <property type="component" value="Unassembled WGS sequence"/>
</dbReference>
<gene>
    <name evidence="2" type="ORF">B30_07761</name>
</gene>
<keyword evidence="1" id="KW-0472">Membrane</keyword>
<feature type="transmembrane region" description="Helical" evidence="1">
    <location>
        <begin position="7"/>
        <end position="30"/>
    </location>
</feature>
<feature type="transmembrane region" description="Helical" evidence="1">
    <location>
        <begin position="42"/>
        <end position="61"/>
    </location>
</feature>
<dbReference type="EMBL" id="AMRK01000003">
    <property type="protein sequence ID" value="EKE72862.1"/>
    <property type="molecule type" value="Genomic_DNA"/>
</dbReference>
<evidence type="ECO:0000256" key="1">
    <source>
        <dbReference type="SAM" id="Phobius"/>
    </source>
</evidence>
<feature type="transmembrane region" description="Helical" evidence="1">
    <location>
        <begin position="82"/>
        <end position="103"/>
    </location>
</feature>
<keyword evidence="1" id="KW-1133">Transmembrane helix</keyword>
<organism evidence="2 3">
    <name type="scientific">Celeribacter baekdonensis B30</name>
    <dbReference type="NCBI Taxonomy" id="1208323"/>
    <lineage>
        <taxon>Bacteria</taxon>
        <taxon>Pseudomonadati</taxon>
        <taxon>Pseudomonadota</taxon>
        <taxon>Alphaproteobacteria</taxon>
        <taxon>Rhodobacterales</taxon>
        <taxon>Roseobacteraceae</taxon>
        <taxon>Celeribacter</taxon>
    </lineage>
</organism>
<dbReference type="AlphaFoldDB" id="K2JDX0"/>
<name>K2JDX0_9RHOB</name>
<feature type="transmembrane region" description="Helical" evidence="1">
    <location>
        <begin position="109"/>
        <end position="133"/>
    </location>
</feature>
<comment type="caution">
    <text evidence="2">The sequence shown here is derived from an EMBL/GenBank/DDBJ whole genome shotgun (WGS) entry which is preliminary data.</text>
</comment>
<dbReference type="STRING" id="1208323.B30_07761"/>
<reference evidence="2 3" key="1">
    <citation type="submission" date="2012-09" db="EMBL/GenBank/DDBJ databases">
        <title>Celeribacter baekdonensis B30 Genome Sequencing.</title>
        <authorList>
            <person name="Wang W."/>
        </authorList>
    </citation>
    <scope>NUCLEOTIDE SEQUENCE [LARGE SCALE GENOMIC DNA]</scope>
    <source>
        <strain evidence="2 3">B30</strain>
    </source>
</reference>
<keyword evidence="1" id="KW-0812">Transmembrane</keyword>
<evidence type="ECO:0000313" key="3">
    <source>
        <dbReference type="Proteomes" id="UP000006762"/>
    </source>
</evidence>
<dbReference type="OrthoDB" id="5195601at2"/>